<dbReference type="EMBL" id="JAEPRD010000184">
    <property type="protein sequence ID" value="KAG2194912.1"/>
    <property type="molecule type" value="Genomic_DNA"/>
</dbReference>
<dbReference type="InterPro" id="IPR013083">
    <property type="entry name" value="Znf_RING/FYVE/PHD"/>
</dbReference>
<evidence type="ECO:0000256" key="1">
    <source>
        <dbReference type="ARBA" id="ARBA00022723"/>
    </source>
</evidence>
<gene>
    <name evidence="6" type="ORF">INT47_010654</name>
</gene>
<evidence type="ECO:0000256" key="4">
    <source>
        <dbReference type="SAM" id="MobiDB-lite"/>
    </source>
</evidence>
<evidence type="ECO:0000256" key="2">
    <source>
        <dbReference type="ARBA" id="ARBA00022771"/>
    </source>
</evidence>
<protein>
    <recommendedName>
        <fullName evidence="5">Zinc finger PHD-type domain-containing protein</fullName>
    </recommendedName>
</protein>
<name>A0A8H7QLK2_9FUNG</name>
<dbReference type="AlphaFoldDB" id="A0A8H7QLK2"/>
<organism evidence="6 7">
    <name type="scientific">Mucor saturninus</name>
    <dbReference type="NCBI Taxonomy" id="64648"/>
    <lineage>
        <taxon>Eukaryota</taxon>
        <taxon>Fungi</taxon>
        <taxon>Fungi incertae sedis</taxon>
        <taxon>Mucoromycota</taxon>
        <taxon>Mucoromycotina</taxon>
        <taxon>Mucoromycetes</taxon>
        <taxon>Mucorales</taxon>
        <taxon>Mucorineae</taxon>
        <taxon>Mucoraceae</taxon>
        <taxon>Mucor</taxon>
    </lineage>
</organism>
<keyword evidence="7" id="KW-1185">Reference proteome</keyword>
<dbReference type="InterPro" id="IPR001965">
    <property type="entry name" value="Znf_PHD"/>
</dbReference>
<evidence type="ECO:0000256" key="3">
    <source>
        <dbReference type="ARBA" id="ARBA00022833"/>
    </source>
</evidence>
<dbReference type="Gene3D" id="3.30.40.10">
    <property type="entry name" value="Zinc/RING finger domain, C3HC4 (zinc finger)"/>
    <property type="match status" value="1"/>
</dbReference>
<dbReference type="GO" id="GO:0008270">
    <property type="term" value="F:zinc ion binding"/>
    <property type="evidence" value="ECO:0007669"/>
    <property type="project" value="UniProtKB-KW"/>
</dbReference>
<sequence length="371" mass="42470">MRTKSHTKHTKRLFSPIDNQITRNFQSIQPSKVHCPSKENGRNRHAFVTCAYDHPQTPSHATLPKTFKHVPQTFTTDITHNRALPTQRPTMGGKSISAIRPTQQQHPIMSSHDLLLLSRRIDPQELLTSSPHTSPCKPPLPQQQQQQEEPQSKKRPPKMTKQSDRGDDVVQFVCEPCNKRYKTRNGYSYHIERCKSRRQRLHRQPIEGPPVTIQCVCSESGLEKGTMIECNTCHTWLHLQCVGPIVDESSFACTRCCPQDSNVRLSEMMLCAARDQDFNFMQLLGQKEDVLSNTQWEDEFTQQPTSTASFLQESCCWTTPMADPPSLLFSDNLSLLDDFPSSELLSPSLPQSDWLHFANFEVDFQREDEPP</sequence>
<accession>A0A8H7QLK2</accession>
<feature type="domain" description="Zinc finger PHD-type" evidence="5">
    <location>
        <begin position="214"/>
        <end position="257"/>
    </location>
</feature>
<dbReference type="PROSITE" id="PS01359">
    <property type="entry name" value="ZF_PHD_1"/>
    <property type="match status" value="1"/>
</dbReference>
<proteinExistence type="predicted"/>
<dbReference type="InterPro" id="IPR019787">
    <property type="entry name" value="Znf_PHD-finger"/>
</dbReference>
<dbReference type="Pfam" id="PF00628">
    <property type="entry name" value="PHD"/>
    <property type="match status" value="1"/>
</dbReference>
<keyword evidence="1" id="KW-0479">Metal-binding</keyword>
<comment type="caution">
    <text evidence="6">The sequence shown here is derived from an EMBL/GenBank/DDBJ whole genome shotgun (WGS) entry which is preliminary data.</text>
</comment>
<keyword evidence="2" id="KW-0863">Zinc-finger</keyword>
<evidence type="ECO:0000313" key="7">
    <source>
        <dbReference type="Proteomes" id="UP000603453"/>
    </source>
</evidence>
<keyword evidence="3" id="KW-0862">Zinc</keyword>
<dbReference type="InterPro" id="IPR011011">
    <property type="entry name" value="Znf_FYVE_PHD"/>
</dbReference>
<dbReference type="InterPro" id="IPR019786">
    <property type="entry name" value="Zinc_finger_PHD-type_CS"/>
</dbReference>
<dbReference type="OrthoDB" id="79252at2759"/>
<evidence type="ECO:0000313" key="6">
    <source>
        <dbReference type="EMBL" id="KAG2194912.1"/>
    </source>
</evidence>
<feature type="region of interest" description="Disordered" evidence="4">
    <location>
        <begin position="126"/>
        <end position="165"/>
    </location>
</feature>
<dbReference type="SMART" id="SM00249">
    <property type="entry name" value="PHD"/>
    <property type="match status" value="1"/>
</dbReference>
<dbReference type="SUPFAM" id="SSF57903">
    <property type="entry name" value="FYVE/PHD zinc finger"/>
    <property type="match status" value="1"/>
</dbReference>
<dbReference type="Proteomes" id="UP000603453">
    <property type="component" value="Unassembled WGS sequence"/>
</dbReference>
<evidence type="ECO:0000259" key="5">
    <source>
        <dbReference type="SMART" id="SM00249"/>
    </source>
</evidence>
<reference evidence="6" key="1">
    <citation type="submission" date="2020-12" db="EMBL/GenBank/DDBJ databases">
        <title>Metabolic potential, ecology and presence of endohyphal bacteria is reflected in genomic diversity of Mucoromycotina.</title>
        <authorList>
            <person name="Muszewska A."/>
            <person name="Okrasinska A."/>
            <person name="Steczkiewicz K."/>
            <person name="Drgas O."/>
            <person name="Orlowska M."/>
            <person name="Perlinska-Lenart U."/>
            <person name="Aleksandrzak-Piekarczyk T."/>
            <person name="Szatraj K."/>
            <person name="Zielenkiewicz U."/>
            <person name="Pilsyk S."/>
            <person name="Malc E."/>
            <person name="Mieczkowski P."/>
            <person name="Kruszewska J.S."/>
            <person name="Biernat P."/>
            <person name="Pawlowska J."/>
        </authorList>
    </citation>
    <scope>NUCLEOTIDE SEQUENCE</scope>
    <source>
        <strain evidence="6">WA0000017839</strain>
    </source>
</reference>